<evidence type="ECO:0000313" key="3">
    <source>
        <dbReference type="Proteomes" id="UP001500635"/>
    </source>
</evidence>
<comment type="caution">
    <text evidence="2">The sequence shown here is derived from an EMBL/GenBank/DDBJ whole genome shotgun (WGS) entry which is preliminary data.</text>
</comment>
<gene>
    <name evidence="2" type="ORF">GCM10023147_12450</name>
</gene>
<dbReference type="InterPro" id="IPR018713">
    <property type="entry name" value="MPAB/Lcp_cat_dom"/>
</dbReference>
<name>A0ABP8JAH9_9ACTN</name>
<organism evidence="2 3">
    <name type="scientific">Tsukamurella soli</name>
    <dbReference type="NCBI Taxonomy" id="644556"/>
    <lineage>
        <taxon>Bacteria</taxon>
        <taxon>Bacillati</taxon>
        <taxon>Actinomycetota</taxon>
        <taxon>Actinomycetes</taxon>
        <taxon>Mycobacteriales</taxon>
        <taxon>Tsukamurellaceae</taxon>
        <taxon>Tsukamurella</taxon>
    </lineage>
</organism>
<accession>A0ABP8JAH9</accession>
<dbReference type="PANTHER" id="PTHR36151">
    <property type="entry name" value="BLR2777 PROTEIN"/>
    <property type="match status" value="1"/>
</dbReference>
<dbReference type="PANTHER" id="PTHR36151:SF3">
    <property type="entry name" value="ER-BOUND OXYGENASE MPAB_MPAB'_RUBBER OXYGENASE CATALYTIC DOMAIN-CONTAINING PROTEIN"/>
    <property type="match status" value="1"/>
</dbReference>
<evidence type="ECO:0000259" key="1">
    <source>
        <dbReference type="Pfam" id="PF09995"/>
    </source>
</evidence>
<sequence length="325" mass="35107">MNTSECPNPPGDVPVLRSADYGFFGPDSVTWRVWTHPTALLGFQRSVVLEQFDPYLAAAVADQAGMYTDPRGRLDRTLGYFLTVAVGDSRTALAMSGALLGVHARATGIEPITGRRYRADHPVSQLWIHVTGWHSVLKCYEMYGPGRLSPADEARYWADCAVAAELQTCDAEDVPRSRAELHAYYDTVRPQLCCSERAQRAMHYVLHTPLGAAGPVFWGASHLAAPATIATLPRWMRRLGGFDQPDVVSAAVRPATRAVIAGLTVPSLADLLLPLLAPTTATILQQHRMTGVPAAQEITTPAAARLHRAATVAADTVGHAARLVE</sequence>
<dbReference type="EMBL" id="BAABFR010000013">
    <property type="protein sequence ID" value="GAA4387706.1"/>
    <property type="molecule type" value="Genomic_DNA"/>
</dbReference>
<keyword evidence="3" id="KW-1185">Reference proteome</keyword>
<proteinExistence type="predicted"/>
<dbReference type="RefSeq" id="WP_344992449.1">
    <property type="nucleotide sequence ID" value="NZ_BAABFR010000013.1"/>
</dbReference>
<dbReference type="Proteomes" id="UP001500635">
    <property type="component" value="Unassembled WGS sequence"/>
</dbReference>
<dbReference type="Pfam" id="PF09995">
    <property type="entry name" value="MPAB_Lcp_cat"/>
    <property type="match status" value="1"/>
</dbReference>
<protein>
    <submittedName>
        <fullName evidence="2">Oxygenase MpaB family protein</fullName>
    </submittedName>
</protein>
<feature type="domain" description="ER-bound oxygenase mpaB/mpaB'/Rubber oxygenase catalytic" evidence="1">
    <location>
        <begin position="31"/>
        <end position="258"/>
    </location>
</feature>
<evidence type="ECO:0000313" key="2">
    <source>
        <dbReference type="EMBL" id="GAA4387706.1"/>
    </source>
</evidence>
<reference evidence="3" key="1">
    <citation type="journal article" date="2019" name="Int. J. Syst. Evol. Microbiol.">
        <title>The Global Catalogue of Microorganisms (GCM) 10K type strain sequencing project: providing services to taxonomists for standard genome sequencing and annotation.</title>
        <authorList>
            <consortium name="The Broad Institute Genomics Platform"/>
            <consortium name="The Broad Institute Genome Sequencing Center for Infectious Disease"/>
            <person name="Wu L."/>
            <person name="Ma J."/>
        </authorList>
    </citation>
    <scope>NUCLEOTIDE SEQUENCE [LARGE SCALE GENOMIC DNA]</scope>
    <source>
        <strain evidence="3">JCM 17688</strain>
    </source>
</reference>